<evidence type="ECO:0008006" key="3">
    <source>
        <dbReference type="Google" id="ProtNLM"/>
    </source>
</evidence>
<reference evidence="1 2" key="1">
    <citation type="submission" date="2020-05" db="EMBL/GenBank/DDBJ databases">
        <title>Distinct polysaccharide utilization as determinants for interspecies competition between intestinal Prevotella spp.</title>
        <authorList>
            <person name="Galvez E.J.C."/>
            <person name="Iljazovic A."/>
            <person name="Strowig T."/>
        </authorList>
    </citation>
    <scope>NUCLEOTIDE SEQUENCE [LARGE SCALE GENOMIC DNA]</scope>
    <source>
        <strain evidence="1 2">PMUR</strain>
    </source>
</reference>
<evidence type="ECO:0000313" key="2">
    <source>
        <dbReference type="Proteomes" id="UP000714420"/>
    </source>
</evidence>
<comment type="caution">
    <text evidence="1">The sequence shown here is derived from an EMBL/GenBank/DDBJ whole genome shotgun (WGS) entry which is preliminary data.</text>
</comment>
<accession>A0ABX2AMV9</accession>
<dbReference type="RefSeq" id="WP_172275869.1">
    <property type="nucleotide sequence ID" value="NZ_CASGMU010000013.1"/>
</dbReference>
<evidence type="ECO:0000313" key="1">
    <source>
        <dbReference type="EMBL" id="NPD92539.1"/>
    </source>
</evidence>
<proteinExistence type="predicted"/>
<gene>
    <name evidence="1" type="ORF">HPS56_09340</name>
</gene>
<keyword evidence="2" id="KW-1185">Reference proteome</keyword>
<organism evidence="1 2">
    <name type="scientific">Xylanibacter muris</name>
    <dbReference type="NCBI Taxonomy" id="2736290"/>
    <lineage>
        <taxon>Bacteria</taxon>
        <taxon>Pseudomonadati</taxon>
        <taxon>Bacteroidota</taxon>
        <taxon>Bacteroidia</taxon>
        <taxon>Bacteroidales</taxon>
        <taxon>Prevotellaceae</taxon>
        <taxon>Xylanibacter</taxon>
    </lineage>
</organism>
<name>A0ABX2AMV9_9BACT</name>
<dbReference type="EMBL" id="JABKKF010000009">
    <property type="protein sequence ID" value="NPD92539.1"/>
    <property type="molecule type" value="Genomic_DNA"/>
</dbReference>
<protein>
    <recommendedName>
        <fullName evidence="3">Pyruvate ferredoxin oxidoreductase</fullName>
    </recommendedName>
</protein>
<sequence>MDYKYIEQLLERYWQCETSVEEEEILRTFFSQKEVPAMFLRYRDLFVYEQKAKTEKPLGDDFDAKIMAIIEKETPVKARTITLRNRFMPLFKAAAVVAIIVTLGNAAQLSTSHEQNDEEINYSDYKDTYKDPATAYDKVHNALELVSEGFSMANVSDTTATQNITEDISNINK</sequence>
<dbReference type="Proteomes" id="UP000714420">
    <property type="component" value="Unassembled WGS sequence"/>
</dbReference>